<dbReference type="PROSITE" id="PS00012">
    <property type="entry name" value="PHOSPHOPANTETHEINE"/>
    <property type="match status" value="1"/>
</dbReference>
<dbReference type="OrthoDB" id="329835at2759"/>
<dbReference type="AlphaFoldDB" id="A0A484FCR8"/>
<dbReference type="SMART" id="SM00823">
    <property type="entry name" value="PKS_PP"/>
    <property type="match status" value="1"/>
</dbReference>
<dbReference type="PROSITE" id="PS50075">
    <property type="entry name" value="CARRIER"/>
    <property type="match status" value="1"/>
</dbReference>
<organism evidence="6 7">
    <name type="scientific">Colletotrichum orbiculare (strain 104-T / ATCC 96160 / CBS 514.97 / LARS 414 / MAFF 240422)</name>
    <name type="common">Cucumber anthracnose fungus</name>
    <name type="synonym">Colletotrichum lagenarium</name>
    <dbReference type="NCBI Taxonomy" id="1213857"/>
    <lineage>
        <taxon>Eukaryota</taxon>
        <taxon>Fungi</taxon>
        <taxon>Dikarya</taxon>
        <taxon>Ascomycota</taxon>
        <taxon>Pezizomycotina</taxon>
        <taxon>Sordariomycetes</taxon>
        <taxon>Hypocreomycetidae</taxon>
        <taxon>Glomerellales</taxon>
        <taxon>Glomerellaceae</taxon>
        <taxon>Colletotrichum</taxon>
        <taxon>Colletotrichum orbiculare species complex</taxon>
    </lineage>
</organism>
<dbReference type="SUPFAM" id="SSF47336">
    <property type="entry name" value="ACP-like"/>
    <property type="match status" value="1"/>
</dbReference>
<dbReference type="CDD" id="cd05195">
    <property type="entry name" value="enoyl_red"/>
    <property type="match status" value="1"/>
</dbReference>
<reference evidence="7" key="1">
    <citation type="journal article" date="2013" name="New Phytol.">
        <title>Comparative genomic and transcriptomic analyses reveal the hemibiotrophic stage shift of Colletotrichum fungi.</title>
        <authorList>
            <person name="Gan P."/>
            <person name="Ikeda K."/>
            <person name="Irieda H."/>
            <person name="Narusaka M."/>
            <person name="O'Connell R.J."/>
            <person name="Narusaka Y."/>
            <person name="Takano Y."/>
            <person name="Kubo Y."/>
            <person name="Shirasu K."/>
        </authorList>
    </citation>
    <scope>NUCLEOTIDE SEQUENCE [LARGE SCALE GENOMIC DNA]</scope>
    <source>
        <strain evidence="7">104-T / ATCC 96160 / CBS 514.97 / LARS 414 / MAFF 240422</strain>
    </source>
</reference>
<dbReference type="Pfam" id="PF13602">
    <property type="entry name" value="ADH_zinc_N_2"/>
    <property type="match status" value="1"/>
</dbReference>
<dbReference type="Pfam" id="PF00550">
    <property type="entry name" value="PP-binding"/>
    <property type="match status" value="1"/>
</dbReference>
<dbReference type="PANTHER" id="PTHR43775">
    <property type="entry name" value="FATTY ACID SYNTHASE"/>
    <property type="match status" value="1"/>
</dbReference>
<dbReference type="InterPro" id="IPR050091">
    <property type="entry name" value="PKS_NRPS_Biosynth_Enz"/>
</dbReference>
<dbReference type="InterPro" id="IPR036736">
    <property type="entry name" value="ACP-like_sf"/>
</dbReference>
<protein>
    <submittedName>
        <fullName evidence="6">Highly reducing polyketide synthase gloL</fullName>
    </submittedName>
</protein>
<dbReference type="STRING" id="1213857.A0A484FCR8"/>
<keyword evidence="3" id="KW-0560">Oxidoreductase</keyword>
<dbReference type="Gene3D" id="3.40.50.720">
    <property type="entry name" value="NAD(P)-binding Rossmann-like Domain"/>
    <property type="match status" value="1"/>
</dbReference>
<name>A0A484FCR8_COLOR</name>
<keyword evidence="2" id="KW-0597">Phosphoprotein</keyword>
<dbReference type="InterPro" id="IPR020843">
    <property type="entry name" value="ER"/>
</dbReference>
<feature type="compositionally biased region" description="Low complexity" evidence="4">
    <location>
        <begin position="290"/>
        <end position="303"/>
    </location>
</feature>
<keyword evidence="7" id="KW-1185">Reference proteome</keyword>
<evidence type="ECO:0000313" key="6">
    <source>
        <dbReference type="EMBL" id="TDZ15863.1"/>
    </source>
</evidence>
<feature type="region of interest" description="Disordered" evidence="4">
    <location>
        <begin position="281"/>
        <end position="304"/>
    </location>
</feature>
<gene>
    <name evidence="6" type="primary">gloL-3</name>
    <name evidence="6" type="ORF">Cob_v011160</name>
</gene>
<dbReference type="SMART" id="SM00822">
    <property type="entry name" value="PKS_KR"/>
    <property type="match status" value="1"/>
</dbReference>
<dbReference type="EMBL" id="AMCV02000038">
    <property type="protein sequence ID" value="TDZ15863.1"/>
    <property type="molecule type" value="Genomic_DNA"/>
</dbReference>
<dbReference type="SMART" id="SM00829">
    <property type="entry name" value="PKS_ER"/>
    <property type="match status" value="1"/>
</dbReference>
<dbReference type="InterPro" id="IPR036291">
    <property type="entry name" value="NAD(P)-bd_dom_sf"/>
</dbReference>
<dbReference type="GO" id="GO:0016491">
    <property type="term" value="F:oxidoreductase activity"/>
    <property type="evidence" value="ECO:0007669"/>
    <property type="project" value="UniProtKB-KW"/>
</dbReference>
<evidence type="ECO:0000313" key="7">
    <source>
        <dbReference type="Proteomes" id="UP000014480"/>
    </source>
</evidence>
<feature type="domain" description="Carrier" evidence="5">
    <location>
        <begin position="322"/>
        <end position="400"/>
    </location>
</feature>
<dbReference type="InterPro" id="IPR006162">
    <property type="entry name" value="Ppantetheine_attach_site"/>
</dbReference>
<evidence type="ECO:0000256" key="2">
    <source>
        <dbReference type="ARBA" id="ARBA00022553"/>
    </source>
</evidence>
<dbReference type="InterPro" id="IPR057326">
    <property type="entry name" value="KR_dom"/>
</dbReference>
<dbReference type="SUPFAM" id="SSF51735">
    <property type="entry name" value="NAD(P)-binding Rossmann-fold domains"/>
    <property type="match status" value="2"/>
</dbReference>
<dbReference type="Gene3D" id="1.10.1200.10">
    <property type="entry name" value="ACP-like"/>
    <property type="match status" value="1"/>
</dbReference>
<dbReference type="GO" id="GO:0006633">
    <property type="term" value="P:fatty acid biosynthetic process"/>
    <property type="evidence" value="ECO:0007669"/>
    <property type="project" value="TreeGrafter"/>
</dbReference>
<evidence type="ECO:0000256" key="1">
    <source>
        <dbReference type="ARBA" id="ARBA00022450"/>
    </source>
</evidence>
<dbReference type="Pfam" id="PF08659">
    <property type="entry name" value="KR"/>
    <property type="match status" value="1"/>
</dbReference>
<proteinExistence type="predicted"/>
<reference evidence="7" key="2">
    <citation type="journal article" date="2019" name="Mol. Plant Microbe Interact.">
        <title>Genome sequence resources for four phytopathogenic fungi from the Colletotrichum orbiculare species complex.</title>
        <authorList>
            <person name="Gan P."/>
            <person name="Tsushima A."/>
            <person name="Narusaka M."/>
            <person name="Narusaka Y."/>
            <person name="Takano Y."/>
            <person name="Kubo Y."/>
            <person name="Shirasu K."/>
        </authorList>
    </citation>
    <scope>GENOME REANNOTATION</scope>
    <source>
        <strain evidence="7">104-T / ATCC 96160 / CBS 514.97 / LARS 414 / MAFF 240422</strain>
    </source>
</reference>
<dbReference type="Gene3D" id="3.90.180.10">
    <property type="entry name" value="Medium-chain alcohol dehydrogenases, catalytic domain"/>
    <property type="match status" value="1"/>
</dbReference>
<evidence type="ECO:0000256" key="3">
    <source>
        <dbReference type="ARBA" id="ARBA00023002"/>
    </source>
</evidence>
<accession>A0A484FCR8</accession>
<dbReference type="PANTHER" id="PTHR43775:SF37">
    <property type="entry name" value="SI:DKEY-61P9.11"/>
    <property type="match status" value="1"/>
</dbReference>
<dbReference type="GO" id="GO:0044550">
    <property type="term" value="P:secondary metabolite biosynthetic process"/>
    <property type="evidence" value="ECO:0007669"/>
    <property type="project" value="TreeGrafter"/>
</dbReference>
<sequence length="408" mass="44921">MAATDSRGVDLVLNQLSGELLQASWQCVAEFGSLVMLGRRDFLGHAKLAMEHFESNRALAGVDLTHLWVRKPRFVGDMLDRVLKLWAQGHVRPWIASTFAADEISQPFRQMQKSQHMGKLVVTMPETEAASTVPTEPIHRTLKMRKDRSCLFAGGLGSLGSEASCTLPMVLRHSTFVDMNWDDCPTIPSTFFFPFSSIAATGGWWGQANYHAGNAFVESFAAYRRQLGLAASVLNVGFIGDAGYVADRPEAADSARATGQWFNTEVELCWTASSAWDRRMPALRNTEPGESSTSSGSDSMSNEELSRAVRELSSNIVSLQSDGTTSFLATHIGKTLCEFQLRQEPGLDLRARLTDIGMDSLVSIEIRAWIRQWLGVDLATLEIVGSGNLHKLAVAVQKRMIAKYNSKT</sequence>
<dbReference type="InterPro" id="IPR009081">
    <property type="entry name" value="PP-bd_ACP"/>
</dbReference>
<dbReference type="InterPro" id="IPR020806">
    <property type="entry name" value="PKS_PP-bd"/>
</dbReference>
<evidence type="ECO:0000256" key="4">
    <source>
        <dbReference type="SAM" id="MobiDB-lite"/>
    </source>
</evidence>
<dbReference type="InterPro" id="IPR013968">
    <property type="entry name" value="PKS_KR"/>
</dbReference>
<dbReference type="Proteomes" id="UP000014480">
    <property type="component" value="Unassembled WGS sequence"/>
</dbReference>
<keyword evidence="1" id="KW-0596">Phosphopantetheine</keyword>
<evidence type="ECO:0000259" key="5">
    <source>
        <dbReference type="PROSITE" id="PS50075"/>
    </source>
</evidence>
<comment type="caution">
    <text evidence="6">The sequence shown here is derived from an EMBL/GenBank/DDBJ whole genome shotgun (WGS) entry which is preliminary data.</text>
</comment>
<dbReference type="GO" id="GO:0004312">
    <property type="term" value="F:fatty acid synthase activity"/>
    <property type="evidence" value="ECO:0007669"/>
    <property type="project" value="TreeGrafter"/>
</dbReference>
<dbReference type="GO" id="GO:0031177">
    <property type="term" value="F:phosphopantetheine binding"/>
    <property type="evidence" value="ECO:0007669"/>
    <property type="project" value="InterPro"/>
</dbReference>